<keyword evidence="3" id="KW-1185">Reference proteome</keyword>
<dbReference type="Proteomes" id="UP001220395">
    <property type="component" value="Chromosome"/>
</dbReference>
<dbReference type="InterPro" id="IPR012577">
    <property type="entry name" value="NIPSNAP"/>
</dbReference>
<organism evidence="2 3">
    <name type="scientific">Sphingomonas naphthae</name>
    <dbReference type="NCBI Taxonomy" id="1813468"/>
    <lineage>
        <taxon>Bacteria</taxon>
        <taxon>Pseudomonadati</taxon>
        <taxon>Pseudomonadota</taxon>
        <taxon>Alphaproteobacteria</taxon>
        <taxon>Sphingomonadales</taxon>
        <taxon>Sphingomonadaceae</taxon>
        <taxon>Sphingomonas</taxon>
    </lineage>
</organism>
<gene>
    <name evidence="2" type="ORF">PQ455_01775</name>
</gene>
<protein>
    <submittedName>
        <fullName evidence="2">NIPSNAP family protein</fullName>
    </submittedName>
</protein>
<evidence type="ECO:0000259" key="1">
    <source>
        <dbReference type="Pfam" id="PF07978"/>
    </source>
</evidence>
<sequence>MELFVHATLKIRIGAYDRFAAAMAKQVPVLESHGWKLLGAYVTAVGPICTVVDLWQIPDANAYFEATAKWRADPDFMSFREVGSEVIVAEMVTMVTKTSYSP</sequence>
<dbReference type="Pfam" id="PF07978">
    <property type="entry name" value="NIPSNAP"/>
    <property type="match status" value="1"/>
</dbReference>
<name>A0ABY7TQ59_9SPHN</name>
<reference evidence="2 3" key="1">
    <citation type="submission" date="2023-02" db="EMBL/GenBank/DDBJ databases">
        <title>Genome sequence of Sphingomonas naphthae.</title>
        <authorList>
            <person name="Kim S."/>
            <person name="Heo J."/>
            <person name="Kwon S.-W."/>
        </authorList>
    </citation>
    <scope>NUCLEOTIDE SEQUENCE [LARGE SCALE GENOMIC DNA]</scope>
    <source>
        <strain evidence="2 3">KACC 18716</strain>
    </source>
</reference>
<evidence type="ECO:0000313" key="3">
    <source>
        <dbReference type="Proteomes" id="UP001220395"/>
    </source>
</evidence>
<accession>A0ABY7TQ59</accession>
<proteinExistence type="predicted"/>
<evidence type="ECO:0000313" key="2">
    <source>
        <dbReference type="EMBL" id="WCT73989.1"/>
    </source>
</evidence>
<dbReference type="Gene3D" id="3.30.70.100">
    <property type="match status" value="1"/>
</dbReference>
<feature type="domain" description="NIPSNAP" evidence="1">
    <location>
        <begin position="8"/>
        <end position="102"/>
    </location>
</feature>
<dbReference type="InterPro" id="IPR011008">
    <property type="entry name" value="Dimeric_a/b-barrel"/>
</dbReference>
<dbReference type="RefSeq" id="WP_273688674.1">
    <property type="nucleotide sequence ID" value="NZ_CP117411.1"/>
</dbReference>
<dbReference type="EMBL" id="CP117411">
    <property type="protein sequence ID" value="WCT73989.1"/>
    <property type="molecule type" value="Genomic_DNA"/>
</dbReference>
<dbReference type="SUPFAM" id="SSF54909">
    <property type="entry name" value="Dimeric alpha+beta barrel"/>
    <property type="match status" value="1"/>
</dbReference>